<name>A0A838CLL7_9CORY</name>
<evidence type="ECO:0008006" key="3">
    <source>
        <dbReference type="Google" id="ProtNLM"/>
    </source>
</evidence>
<organism evidence="1 2">
    <name type="scientific">Corynebacterium wankanglinii</name>
    <dbReference type="NCBI Taxonomy" id="2735136"/>
    <lineage>
        <taxon>Bacteria</taxon>
        <taxon>Bacillati</taxon>
        <taxon>Actinomycetota</taxon>
        <taxon>Actinomycetes</taxon>
        <taxon>Mycobacteriales</taxon>
        <taxon>Corynebacteriaceae</taxon>
        <taxon>Corynebacterium</taxon>
    </lineage>
</organism>
<dbReference type="AlphaFoldDB" id="A0A838CLL7"/>
<gene>
    <name evidence="1" type="ORF">HMC16_06900</name>
</gene>
<sequence length="123" mass="14525">MIFTERITIIRARMVPGEYGGLEEDWDNPEEIEFPHAVSVQPVESREDTDGRSHLISDRWRVFTEPPHLIEDLRPTDRVRVDTWGQTLWAVARPLHWRTAVLPHSEFDLEELRGTDRNGTRRR</sequence>
<proteinExistence type="predicted"/>
<evidence type="ECO:0000313" key="2">
    <source>
        <dbReference type="Proteomes" id="UP000581408"/>
    </source>
</evidence>
<comment type="caution">
    <text evidence="1">The sequence shown here is derived from an EMBL/GenBank/DDBJ whole genome shotgun (WGS) entry which is preliminary data.</text>
</comment>
<dbReference type="EMBL" id="JABFEE010000006">
    <property type="protein sequence ID" value="MBA1835449.1"/>
    <property type="molecule type" value="Genomic_DNA"/>
</dbReference>
<accession>A0A838CLL7</accession>
<dbReference type="Proteomes" id="UP000581408">
    <property type="component" value="Unassembled WGS sequence"/>
</dbReference>
<protein>
    <recommendedName>
        <fullName evidence="3">Head-to-tail stopper</fullName>
    </recommendedName>
</protein>
<evidence type="ECO:0000313" key="1">
    <source>
        <dbReference type="EMBL" id="MBA1835449.1"/>
    </source>
</evidence>
<reference evidence="1 2" key="1">
    <citation type="submission" date="2020-05" db="EMBL/GenBank/DDBJ databases">
        <title>Descriptions of Corynebacterium xxxx sp. nov., Corynebacterium yyyy sp. nov. and Corynebacterium zzzz sp. nov.</title>
        <authorList>
            <person name="Zhang G."/>
        </authorList>
    </citation>
    <scope>NUCLEOTIDE SEQUENCE [LARGE SCALE GENOMIC DNA]</scope>
    <source>
        <strain evidence="2">zg-915</strain>
    </source>
</reference>